<keyword evidence="2" id="KW-1185">Reference proteome</keyword>
<evidence type="ECO:0000313" key="1">
    <source>
        <dbReference type="EMBL" id="KAH7856150.1"/>
    </source>
</evidence>
<gene>
    <name evidence="1" type="ORF">Vadar_033305</name>
</gene>
<reference evidence="1 2" key="1">
    <citation type="journal article" date="2021" name="Hortic Res">
        <title>High-quality reference genome and annotation aids understanding of berry development for evergreen blueberry (Vaccinium darrowii).</title>
        <authorList>
            <person name="Yu J."/>
            <person name="Hulse-Kemp A.M."/>
            <person name="Babiker E."/>
            <person name="Staton M."/>
        </authorList>
    </citation>
    <scope>NUCLEOTIDE SEQUENCE [LARGE SCALE GENOMIC DNA]</scope>
    <source>
        <strain evidence="2">cv. NJ 8807/NJ 8810</strain>
        <tissue evidence="1">Young leaf</tissue>
    </source>
</reference>
<sequence>MQAGPAATGVVHMAEAWLPEVVVMYAMEAASPDGNPVIGFAQDMDAVGTTMLVGWNVSNATLPGINSGGAF</sequence>
<dbReference type="Proteomes" id="UP000828048">
    <property type="component" value="Chromosome 11"/>
</dbReference>
<comment type="caution">
    <text evidence="1">The sequence shown here is derived from an EMBL/GenBank/DDBJ whole genome shotgun (WGS) entry which is preliminary data.</text>
</comment>
<evidence type="ECO:0000313" key="2">
    <source>
        <dbReference type="Proteomes" id="UP000828048"/>
    </source>
</evidence>
<proteinExistence type="predicted"/>
<accession>A0ACB7YRJ3</accession>
<name>A0ACB7YRJ3_9ERIC</name>
<protein>
    <submittedName>
        <fullName evidence="1">Uncharacterized protein</fullName>
    </submittedName>
</protein>
<dbReference type="EMBL" id="CM037161">
    <property type="protein sequence ID" value="KAH7856150.1"/>
    <property type="molecule type" value="Genomic_DNA"/>
</dbReference>
<organism evidence="1 2">
    <name type="scientific">Vaccinium darrowii</name>
    <dbReference type="NCBI Taxonomy" id="229202"/>
    <lineage>
        <taxon>Eukaryota</taxon>
        <taxon>Viridiplantae</taxon>
        <taxon>Streptophyta</taxon>
        <taxon>Embryophyta</taxon>
        <taxon>Tracheophyta</taxon>
        <taxon>Spermatophyta</taxon>
        <taxon>Magnoliopsida</taxon>
        <taxon>eudicotyledons</taxon>
        <taxon>Gunneridae</taxon>
        <taxon>Pentapetalae</taxon>
        <taxon>asterids</taxon>
        <taxon>Ericales</taxon>
        <taxon>Ericaceae</taxon>
        <taxon>Vaccinioideae</taxon>
        <taxon>Vaccinieae</taxon>
        <taxon>Vaccinium</taxon>
    </lineage>
</organism>